<dbReference type="InterPro" id="IPR011333">
    <property type="entry name" value="SKP1/BTB/POZ_sf"/>
</dbReference>
<dbReference type="Gene3D" id="3.30.710.10">
    <property type="entry name" value="Potassium Channel Kv1.1, Chain A"/>
    <property type="match status" value="1"/>
</dbReference>
<proteinExistence type="predicted"/>
<reference evidence="2 3" key="1">
    <citation type="submission" date="2023-08" db="EMBL/GenBank/DDBJ databases">
        <title>Black Yeasts Isolated from many extreme environments.</title>
        <authorList>
            <person name="Coleine C."/>
            <person name="Stajich J.E."/>
            <person name="Selbmann L."/>
        </authorList>
    </citation>
    <scope>NUCLEOTIDE SEQUENCE [LARGE SCALE GENOMIC DNA]</scope>
    <source>
        <strain evidence="2 3">CCFEE 5910</strain>
    </source>
</reference>
<dbReference type="PANTHER" id="PTHR47843:SF5">
    <property type="entry name" value="BTB_POZ DOMAIN PROTEIN"/>
    <property type="match status" value="1"/>
</dbReference>
<evidence type="ECO:0000313" key="3">
    <source>
        <dbReference type="Proteomes" id="UP001309876"/>
    </source>
</evidence>
<dbReference type="PANTHER" id="PTHR47843">
    <property type="entry name" value="BTB DOMAIN-CONTAINING PROTEIN-RELATED"/>
    <property type="match status" value="1"/>
</dbReference>
<comment type="caution">
    <text evidence="2">The sequence shown here is derived from an EMBL/GenBank/DDBJ whole genome shotgun (WGS) entry which is preliminary data.</text>
</comment>
<accession>A0AAN7SWT1</accession>
<dbReference type="Proteomes" id="UP001309876">
    <property type="component" value="Unassembled WGS sequence"/>
</dbReference>
<dbReference type="EMBL" id="JAVRRJ010000007">
    <property type="protein sequence ID" value="KAK5083076.1"/>
    <property type="molecule type" value="Genomic_DNA"/>
</dbReference>
<protein>
    <submittedName>
        <fullName evidence="2">Uncharacterized protein</fullName>
    </submittedName>
</protein>
<sequence>MLEGESKNEIDLGDDDDPRLVSLMFDYLYRLDYDDRKPDEDDVAGQEAKTLFRAEDNIGEFRSQAKHEPYWGPTESRFSNGFIPSIGKGPDSIPTVPSDPFGRNPPQAVEKSKQGPFWMTTPLPQPSTKSSTKSSTERLSTNTYVYALADKYGITDLKDLAQEKFKSAAAEDWNTTAFVRAAELVFSTTLPSDHGLRNIVVNTIIAHPNLIEDAEIAKLLESGNGIAWKVLQQSWRSSNTKNVRSDMWMFGQQAGLVAHNMKPQQHQQ</sequence>
<feature type="region of interest" description="Disordered" evidence="1">
    <location>
        <begin position="98"/>
        <end position="136"/>
    </location>
</feature>
<keyword evidence="3" id="KW-1185">Reference proteome</keyword>
<dbReference type="AlphaFoldDB" id="A0AAN7SWT1"/>
<organism evidence="2 3">
    <name type="scientific">Lithohypha guttulata</name>
    <dbReference type="NCBI Taxonomy" id="1690604"/>
    <lineage>
        <taxon>Eukaryota</taxon>
        <taxon>Fungi</taxon>
        <taxon>Dikarya</taxon>
        <taxon>Ascomycota</taxon>
        <taxon>Pezizomycotina</taxon>
        <taxon>Eurotiomycetes</taxon>
        <taxon>Chaetothyriomycetidae</taxon>
        <taxon>Chaetothyriales</taxon>
        <taxon>Trichomeriaceae</taxon>
        <taxon>Lithohypha</taxon>
    </lineage>
</organism>
<gene>
    <name evidence="2" type="ORF">LTR05_006958</name>
</gene>
<feature type="compositionally biased region" description="Low complexity" evidence="1">
    <location>
        <begin position="120"/>
        <end position="136"/>
    </location>
</feature>
<name>A0AAN7SWT1_9EURO</name>
<evidence type="ECO:0000313" key="2">
    <source>
        <dbReference type="EMBL" id="KAK5083076.1"/>
    </source>
</evidence>
<evidence type="ECO:0000256" key="1">
    <source>
        <dbReference type="SAM" id="MobiDB-lite"/>
    </source>
</evidence>